<dbReference type="AlphaFoldDB" id="A0A0E9UV92"/>
<name>A0A0E9UV92_ANGAN</name>
<evidence type="ECO:0000313" key="1">
    <source>
        <dbReference type="EMBL" id="JAH68868.1"/>
    </source>
</evidence>
<reference evidence="1" key="1">
    <citation type="submission" date="2014-11" db="EMBL/GenBank/DDBJ databases">
        <authorList>
            <person name="Amaro Gonzalez C."/>
        </authorList>
    </citation>
    <scope>NUCLEOTIDE SEQUENCE</scope>
</reference>
<organism evidence="1">
    <name type="scientific">Anguilla anguilla</name>
    <name type="common">European freshwater eel</name>
    <name type="synonym">Muraena anguilla</name>
    <dbReference type="NCBI Taxonomy" id="7936"/>
    <lineage>
        <taxon>Eukaryota</taxon>
        <taxon>Metazoa</taxon>
        <taxon>Chordata</taxon>
        <taxon>Craniata</taxon>
        <taxon>Vertebrata</taxon>
        <taxon>Euteleostomi</taxon>
        <taxon>Actinopterygii</taxon>
        <taxon>Neopterygii</taxon>
        <taxon>Teleostei</taxon>
        <taxon>Anguilliformes</taxon>
        <taxon>Anguillidae</taxon>
        <taxon>Anguilla</taxon>
    </lineage>
</organism>
<accession>A0A0E9UV92</accession>
<dbReference type="EMBL" id="GBXM01039709">
    <property type="protein sequence ID" value="JAH68868.1"/>
    <property type="molecule type" value="Transcribed_RNA"/>
</dbReference>
<reference evidence="1" key="2">
    <citation type="journal article" date="2015" name="Fish Shellfish Immunol.">
        <title>Early steps in the European eel (Anguilla anguilla)-Vibrio vulnificus interaction in the gills: Role of the RtxA13 toxin.</title>
        <authorList>
            <person name="Callol A."/>
            <person name="Pajuelo D."/>
            <person name="Ebbesson L."/>
            <person name="Teles M."/>
            <person name="MacKenzie S."/>
            <person name="Amaro C."/>
        </authorList>
    </citation>
    <scope>NUCLEOTIDE SEQUENCE</scope>
</reference>
<sequence length="29" mass="3298">MHIKALGNIYIPNLKSHCAGVDNKWTMEL</sequence>
<protein>
    <submittedName>
        <fullName evidence="1">Uncharacterized protein</fullName>
    </submittedName>
</protein>
<proteinExistence type="predicted"/>